<evidence type="ECO:0000313" key="3">
    <source>
        <dbReference type="Proteomes" id="UP001589587"/>
    </source>
</evidence>
<evidence type="ECO:0000256" key="1">
    <source>
        <dbReference type="SAM" id="Phobius"/>
    </source>
</evidence>
<keyword evidence="1" id="KW-0812">Transmembrane</keyword>
<keyword evidence="3" id="KW-1185">Reference proteome</keyword>
<dbReference type="EMBL" id="JBHMAS010000025">
    <property type="protein sequence ID" value="MFB9780664.1"/>
    <property type="molecule type" value="Genomic_DNA"/>
</dbReference>
<dbReference type="RefSeq" id="WP_378374772.1">
    <property type="nucleotide sequence ID" value="NZ_JBHMAS010000025.1"/>
</dbReference>
<gene>
    <name evidence="2" type="ORF">ACFFQ6_13275</name>
</gene>
<organism evidence="2 3">
    <name type="scientific">Rhodococcus baikonurensis</name>
    <dbReference type="NCBI Taxonomy" id="172041"/>
    <lineage>
        <taxon>Bacteria</taxon>
        <taxon>Bacillati</taxon>
        <taxon>Actinomycetota</taxon>
        <taxon>Actinomycetes</taxon>
        <taxon>Mycobacteriales</taxon>
        <taxon>Nocardiaceae</taxon>
        <taxon>Rhodococcus</taxon>
        <taxon>Rhodococcus erythropolis group</taxon>
    </lineage>
</organism>
<protein>
    <submittedName>
        <fullName evidence="2">Uncharacterized protein</fullName>
    </submittedName>
</protein>
<comment type="caution">
    <text evidence="2">The sequence shown here is derived from an EMBL/GenBank/DDBJ whole genome shotgun (WGS) entry which is preliminary data.</text>
</comment>
<evidence type="ECO:0000313" key="2">
    <source>
        <dbReference type="EMBL" id="MFB9780664.1"/>
    </source>
</evidence>
<accession>A0ABV5XFS4</accession>
<name>A0ABV5XFS4_9NOCA</name>
<reference evidence="2 3" key="1">
    <citation type="submission" date="2024-09" db="EMBL/GenBank/DDBJ databases">
        <authorList>
            <person name="Sun Q."/>
            <person name="Mori K."/>
        </authorList>
    </citation>
    <scope>NUCLEOTIDE SEQUENCE [LARGE SCALE GENOMIC DNA]</scope>
    <source>
        <strain evidence="2 3">JCM 11411</strain>
    </source>
</reference>
<keyword evidence="1" id="KW-1133">Transmembrane helix</keyword>
<proteinExistence type="predicted"/>
<sequence>MAEWSTWIQLVLSAGLGGGITGSAAFYAARFTGKTATVNAEKDRDHQMVIKQKELDAKQHSETLTRAVDLVADVVSTTTKIERDRLTPMNLQLREYREIFARQAAIEPEFSNPANNFGNRGETPDERRLQQIRRESDRLTLRIARVAEEYRDAAGGTRSTLAEFDLALVRAALLTPSQVSARIKELQKAIAELAEDLPDKPFDEDDATEIDLDSIDSAKAALIEATETWIGGVNTGSFPVQIGVNDDVDTPSRGH</sequence>
<feature type="transmembrane region" description="Helical" evidence="1">
    <location>
        <begin position="6"/>
        <end position="29"/>
    </location>
</feature>
<dbReference type="Proteomes" id="UP001589587">
    <property type="component" value="Unassembled WGS sequence"/>
</dbReference>
<keyword evidence="1" id="KW-0472">Membrane</keyword>